<dbReference type="SUPFAM" id="SSF54060">
    <property type="entry name" value="His-Me finger endonucleases"/>
    <property type="match status" value="1"/>
</dbReference>
<proteinExistence type="predicted"/>
<reference evidence="2" key="1">
    <citation type="submission" date="2021-03" db="EMBL/GenBank/DDBJ databases">
        <authorList>
            <person name="Tagirdzhanova G."/>
        </authorList>
    </citation>
    <scope>NUCLEOTIDE SEQUENCE</scope>
</reference>
<protein>
    <recommendedName>
        <fullName evidence="1">Zinc-binding loop region of homing endonuclease domain-containing protein</fullName>
    </recommendedName>
</protein>
<evidence type="ECO:0000313" key="3">
    <source>
        <dbReference type="Proteomes" id="UP000664203"/>
    </source>
</evidence>
<dbReference type="EMBL" id="CAJPDR010000729">
    <property type="protein sequence ID" value="CAF9942214.1"/>
    <property type="molecule type" value="Genomic_DNA"/>
</dbReference>
<sequence>MDFLFGPKAEFSRQLFASVPESPDDYGGALKRKRAEDDFGLPHTLEPTVEQRKRLKYNEFPSTIYSGSRKLREVRVPDIPIRSASTAVYIPYYEPQAPNVSEGFRVSPSDQESSRFSKNRQLDLRHMWHEPLANYTSDYTDVGSDSTARKIARKFKSDSMTIVDRKHFFIYNPTDGMKAAAKNFFSDIYQLLDTSGSIDDCRLHPTPPQFNGKAAATISFGFNWRDDYGSHRLSVNWGIIALVVRQQLTYAQMDGFINRSWKLSHLCGNWTCCNWRHFTVESGPVNCSRNGCFNSPAKCTHNPPCMKEKKRQLLVTDFIRSNLSLVVTSLGSALSYDNLQTLEAQEIRLMEGFWENSRRGSCAFCGRSDSKAHICSSLSSIADCRVVLKALRLFSKPTREISEAIVNLSKIKEDLERITATKDRTLMQWLAGPRKAESSLGLPSNANSASQQKDRRLWRRYRDLRVKCQKTESTFNDAKLLPEANLSYKNASVAMRNAARDLQMFLRSTKI</sequence>
<dbReference type="OrthoDB" id="5386048at2759"/>
<evidence type="ECO:0000313" key="2">
    <source>
        <dbReference type="EMBL" id="CAF9942214.1"/>
    </source>
</evidence>
<dbReference type="InterPro" id="IPR008704">
    <property type="entry name" value="Endonuclease_Zinc-binding_loop"/>
</dbReference>
<accession>A0A8H3PJX8</accession>
<dbReference type="Gene3D" id="3.90.75.10">
    <property type="entry name" value="Homing Intron 3 (I-ppo) Encoded Endonuclease, Chain A"/>
    <property type="match status" value="1"/>
</dbReference>
<gene>
    <name evidence="2" type="ORF">ALECFALPRED_009571</name>
</gene>
<dbReference type="Pfam" id="PF05551">
    <property type="entry name" value="zf-His_Me_endon"/>
    <property type="match status" value="1"/>
</dbReference>
<dbReference type="GO" id="GO:0004519">
    <property type="term" value="F:endonuclease activity"/>
    <property type="evidence" value="ECO:0007669"/>
    <property type="project" value="InterPro"/>
</dbReference>
<evidence type="ECO:0000259" key="1">
    <source>
        <dbReference type="Pfam" id="PF05551"/>
    </source>
</evidence>
<keyword evidence="3" id="KW-1185">Reference proteome</keyword>
<name>A0A8H3PJX8_9LECA</name>
<organism evidence="2 3">
    <name type="scientific">Alectoria fallacina</name>
    <dbReference type="NCBI Taxonomy" id="1903189"/>
    <lineage>
        <taxon>Eukaryota</taxon>
        <taxon>Fungi</taxon>
        <taxon>Dikarya</taxon>
        <taxon>Ascomycota</taxon>
        <taxon>Pezizomycotina</taxon>
        <taxon>Lecanoromycetes</taxon>
        <taxon>OSLEUM clade</taxon>
        <taxon>Lecanoromycetidae</taxon>
        <taxon>Lecanorales</taxon>
        <taxon>Lecanorineae</taxon>
        <taxon>Parmeliaceae</taxon>
        <taxon>Alectoria</taxon>
    </lineage>
</organism>
<dbReference type="InterPro" id="IPR044930">
    <property type="entry name" value="Homing_endonuclease_His-Me"/>
</dbReference>
<comment type="caution">
    <text evidence="2">The sequence shown here is derived from an EMBL/GenBank/DDBJ whole genome shotgun (WGS) entry which is preliminary data.</text>
</comment>
<dbReference type="InterPro" id="IPR044925">
    <property type="entry name" value="His-Me_finger_sf"/>
</dbReference>
<feature type="domain" description="Zinc-binding loop region of homing endonuclease" evidence="1">
    <location>
        <begin position="261"/>
        <end position="307"/>
    </location>
</feature>
<dbReference type="Proteomes" id="UP000664203">
    <property type="component" value="Unassembled WGS sequence"/>
</dbReference>
<dbReference type="AlphaFoldDB" id="A0A8H3PJX8"/>